<accession>A0ACC2VQQ4</accession>
<evidence type="ECO:0000313" key="1">
    <source>
        <dbReference type="EMBL" id="KAJ9101755.1"/>
    </source>
</evidence>
<dbReference type="EMBL" id="JASBWT010000009">
    <property type="protein sequence ID" value="KAJ9101755.1"/>
    <property type="molecule type" value="Genomic_DNA"/>
</dbReference>
<comment type="caution">
    <text evidence="1">The sequence shown here is derived from an EMBL/GenBank/DDBJ whole genome shotgun (WGS) entry which is preliminary data.</text>
</comment>
<proteinExistence type="predicted"/>
<reference evidence="1" key="1">
    <citation type="submission" date="2023-04" db="EMBL/GenBank/DDBJ databases">
        <title>Draft Genome sequencing of Naganishia species isolated from polar environments using Oxford Nanopore Technology.</title>
        <authorList>
            <person name="Leo P."/>
            <person name="Venkateswaran K."/>
        </authorList>
    </citation>
    <scope>NUCLEOTIDE SEQUENCE</scope>
    <source>
        <strain evidence="1">MNA-CCFEE 5423</strain>
    </source>
</reference>
<organism evidence="1 2">
    <name type="scientific">Naganishia friedmannii</name>
    <dbReference type="NCBI Taxonomy" id="89922"/>
    <lineage>
        <taxon>Eukaryota</taxon>
        <taxon>Fungi</taxon>
        <taxon>Dikarya</taxon>
        <taxon>Basidiomycota</taxon>
        <taxon>Agaricomycotina</taxon>
        <taxon>Tremellomycetes</taxon>
        <taxon>Filobasidiales</taxon>
        <taxon>Filobasidiaceae</taxon>
        <taxon>Naganishia</taxon>
    </lineage>
</organism>
<protein>
    <submittedName>
        <fullName evidence="1">Uncharacterized protein</fullName>
    </submittedName>
</protein>
<keyword evidence="2" id="KW-1185">Reference proteome</keyword>
<gene>
    <name evidence="1" type="ORF">QFC21_003094</name>
</gene>
<name>A0ACC2VQQ4_9TREE</name>
<evidence type="ECO:0000313" key="2">
    <source>
        <dbReference type="Proteomes" id="UP001227268"/>
    </source>
</evidence>
<dbReference type="Proteomes" id="UP001227268">
    <property type="component" value="Unassembled WGS sequence"/>
</dbReference>
<sequence length="336" mass="36097">MSNRVVPAIYKQVIEDVISACREDFEEYGVDDSLVGYLQQLWEASLVQTRVAKFVDGDDGDDSEDDEPLRGQASTNGSANPLLNLPPLNRSTATGSSHPFANEDVKPRIDANGNGAYNGGLRGGAAQPEGMRLRGGGPLDDDDEDDEDDDDIKPSVPVQPNVQRAPNTGIGIPGMTGIGIPGIGGEDDYAAIAAQYGDDDDEDDEDDDEAVSRQPGGGPAAGAVASGSGVQRDASGNIISGGAARLVPNEHGIYPGEEIIDSDLDDSDDDEEDERGNGQEDDEDDEEEDLSLNVMYCIYDKVQRNKNKWKVTFRDGMIRANGKEYLFNKCTGEFEW</sequence>